<dbReference type="PRINTS" id="PR00320">
    <property type="entry name" value="GPROTEINBRPT"/>
</dbReference>
<dbReference type="InterPro" id="IPR001680">
    <property type="entry name" value="WD40_rpt"/>
</dbReference>
<dbReference type="OrthoDB" id="10251381at2759"/>
<dbReference type="EMBL" id="JADNRY010000009">
    <property type="protein sequence ID" value="KAF9075475.1"/>
    <property type="molecule type" value="Genomic_DNA"/>
</dbReference>
<protein>
    <recommendedName>
        <fullName evidence="6">Ribosome biogenesis protein YTM1</fullName>
    </recommendedName>
</protein>
<keyword evidence="11" id="KW-1185">Reference proteome</keyword>
<dbReference type="Pfam" id="PF08154">
    <property type="entry name" value="NLE"/>
    <property type="match status" value="1"/>
</dbReference>
<dbReference type="InterPro" id="IPR015943">
    <property type="entry name" value="WD40/YVTN_repeat-like_dom_sf"/>
</dbReference>
<evidence type="ECO:0000313" key="11">
    <source>
        <dbReference type="Proteomes" id="UP000772434"/>
    </source>
</evidence>
<dbReference type="InterPro" id="IPR036322">
    <property type="entry name" value="WD40_repeat_dom_sf"/>
</dbReference>
<dbReference type="PROSITE" id="PS50294">
    <property type="entry name" value="WD_REPEATS_REGION"/>
    <property type="match status" value="2"/>
</dbReference>
<dbReference type="Gene3D" id="2.130.10.10">
    <property type="entry name" value="YVTN repeat-like/Quinoprotein amine dehydrogenase"/>
    <property type="match status" value="1"/>
</dbReference>
<dbReference type="SMART" id="SM00320">
    <property type="entry name" value="WD40"/>
    <property type="match status" value="6"/>
</dbReference>
<organism evidence="10 11">
    <name type="scientific">Rhodocollybia butyracea</name>
    <dbReference type="NCBI Taxonomy" id="206335"/>
    <lineage>
        <taxon>Eukaryota</taxon>
        <taxon>Fungi</taxon>
        <taxon>Dikarya</taxon>
        <taxon>Basidiomycota</taxon>
        <taxon>Agaricomycotina</taxon>
        <taxon>Agaricomycetes</taxon>
        <taxon>Agaricomycetidae</taxon>
        <taxon>Agaricales</taxon>
        <taxon>Marasmiineae</taxon>
        <taxon>Omphalotaceae</taxon>
        <taxon>Rhodocollybia</taxon>
    </lineage>
</organism>
<dbReference type="GO" id="GO:0000466">
    <property type="term" value="P:maturation of 5.8S rRNA from tricistronic rRNA transcript (SSU-rRNA, 5.8S rRNA, LSU-rRNA)"/>
    <property type="evidence" value="ECO:0007669"/>
    <property type="project" value="UniProtKB-UniRule"/>
</dbReference>
<keyword evidence="2 6" id="KW-0698">rRNA processing</keyword>
<dbReference type="PROSITE" id="PS50082">
    <property type="entry name" value="WD_REPEATS_2"/>
    <property type="match status" value="3"/>
</dbReference>
<comment type="similarity">
    <text evidence="6">Belongs to the WD repeat WDR12/YTM1 family.</text>
</comment>
<evidence type="ECO:0000256" key="3">
    <source>
        <dbReference type="ARBA" id="ARBA00022574"/>
    </source>
</evidence>
<feature type="repeat" description="WD" evidence="7">
    <location>
        <begin position="274"/>
        <end position="317"/>
    </location>
</feature>
<evidence type="ECO:0000256" key="6">
    <source>
        <dbReference type="HAMAP-Rule" id="MF_03029"/>
    </source>
</evidence>
<proteinExistence type="inferred from homology"/>
<sequence length="447" mass="48689">MASGSTVGLSCSVVFTTHTQYPLPSQKFMIPTSWKRFHLSQLINKALSLTKPIPFDFLVKGDLLRTSLGDWCAENDFSEEETLEIEYIESIMPPQKMSDIPHEDWVSSVSCKLAGYFLTASYDGYIRGFDYSQKLTFSALAHAAPITSLCVIPTHGHEDELSYTIATSSHDLTAQITRLSLSSESEPKSETQTLAKLHLHTAPVSSIAADPSGNHLLTSSWDTLIGLWDTTVPLTDEVPEAPINDREKKKRRKLNGGTNDSAEKAKRKAPTMVLKSHTARVSRVVFGNSGSENTAYSCGFDSTVRVWDVESGVCTHTITSSEKPFLDIALNADGHTALAASTDRTVTLYDVRQGSFSTSGTTSSGSLLHAAMPSCLATGSTPHQVFSGAYDGVVRLWDLRSLKSAVTSFKAWEGRKKVLSIDWMRGMVGVGGEGGLEVWKAIEDLHS</sequence>
<reference evidence="10" key="1">
    <citation type="submission" date="2020-11" db="EMBL/GenBank/DDBJ databases">
        <authorList>
            <consortium name="DOE Joint Genome Institute"/>
            <person name="Ahrendt S."/>
            <person name="Riley R."/>
            <person name="Andreopoulos W."/>
            <person name="Labutti K."/>
            <person name="Pangilinan J."/>
            <person name="Ruiz-Duenas F.J."/>
            <person name="Barrasa J.M."/>
            <person name="Sanchez-Garcia M."/>
            <person name="Camarero S."/>
            <person name="Miyauchi S."/>
            <person name="Serrano A."/>
            <person name="Linde D."/>
            <person name="Babiker R."/>
            <person name="Drula E."/>
            <person name="Ayuso-Fernandez I."/>
            <person name="Pacheco R."/>
            <person name="Padilla G."/>
            <person name="Ferreira P."/>
            <person name="Barriuso J."/>
            <person name="Kellner H."/>
            <person name="Castanera R."/>
            <person name="Alfaro M."/>
            <person name="Ramirez L."/>
            <person name="Pisabarro A.G."/>
            <person name="Kuo A."/>
            <person name="Tritt A."/>
            <person name="Lipzen A."/>
            <person name="He G."/>
            <person name="Yan M."/>
            <person name="Ng V."/>
            <person name="Cullen D."/>
            <person name="Martin F."/>
            <person name="Rosso M.-N."/>
            <person name="Henrissat B."/>
            <person name="Hibbett D."/>
            <person name="Martinez A.T."/>
            <person name="Grigoriev I.V."/>
        </authorList>
    </citation>
    <scope>NUCLEOTIDE SEQUENCE</scope>
    <source>
        <strain evidence="10">AH 40177</strain>
    </source>
</reference>
<dbReference type="GO" id="GO:0005730">
    <property type="term" value="C:nucleolus"/>
    <property type="evidence" value="ECO:0007669"/>
    <property type="project" value="UniProtKB-SubCell"/>
</dbReference>
<comment type="subunit">
    <text evidence="6">Component of the NOP7 complex, composed of ERB1, NOP7 and YTM1. Within the NOP7 complex ERB1 appears to interact directly with NOP7 and YTM1. The NOP7 complex also associates with the 66S pre-ribosome.</text>
</comment>
<evidence type="ECO:0000313" key="10">
    <source>
        <dbReference type="EMBL" id="KAF9075475.1"/>
    </source>
</evidence>
<dbReference type="PANTHER" id="PTHR19855:SF11">
    <property type="entry name" value="RIBOSOME BIOGENESIS PROTEIN WDR12"/>
    <property type="match status" value="1"/>
</dbReference>
<keyword evidence="4" id="KW-0677">Repeat</keyword>
<keyword evidence="5 6" id="KW-0539">Nucleus</keyword>
<evidence type="ECO:0000256" key="5">
    <source>
        <dbReference type="ARBA" id="ARBA00023242"/>
    </source>
</evidence>
<evidence type="ECO:0000256" key="8">
    <source>
        <dbReference type="SAM" id="MobiDB-lite"/>
    </source>
</evidence>
<dbReference type="SUPFAM" id="SSF50978">
    <property type="entry name" value="WD40 repeat-like"/>
    <property type="match status" value="1"/>
</dbReference>
<dbReference type="GO" id="GO:0000463">
    <property type="term" value="P:maturation of LSU-rRNA from tricistronic rRNA transcript (SSU-rRNA, 5.8S rRNA, LSU-rRNA)"/>
    <property type="evidence" value="ECO:0007669"/>
    <property type="project" value="UniProtKB-UniRule"/>
</dbReference>
<gene>
    <name evidence="6" type="primary">YTM1</name>
    <name evidence="10" type="ORF">BDP27DRAFT_1415258</name>
</gene>
<accession>A0A9P5Q882</accession>
<evidence type="ECO:0000259" key="9">
    <source>
        <dbReference type="Pfam" id="PF08154"/>
    </source>
</evidence>
<feature type="domain" description="NLE" evidence="9">
    <location>
        <begin position="13"/>
        <end position="71"/>
    </location>
</feature>
<evidence type="ECO:0000256" key="1">
    <source>
        <dbReference type="ARBA" id="ARBA00022517"/>
    </source>
</evidence>
<evidence type="ECO:0000256" key="2">
    <source>
        <dbReference type="ARBA" id="ARBA00022552"/>
    </source>
</evidence>
<feature type="repeat" description="WD" evidence="7">
    <location>
        <begin position="385"/>
        <end position="407"/>
    </location>
</feature>
<keyword evidence="1 6" id="KW-0690">Ribosome biogenesis</keyword>
<comment type="caution">
    <text evidence="10">The sequence shown here is derived from an EMBL/GenBank/DDBJ whole genome shotgun (WGS) entry which is preliminary data.</text>
</comment>
<evidence type="ECO:0000256" key="4">
    <source>
        <dbReference type="ARBA" id="ARBA00022737"/>
    </source>
</evidence>
<dbReference type="Pfam" id="PF00400">
    <property type="entry name" value="WD40"/>
    <property type="match status" value="4"/>
</dbReference>
<dbReference type="PROSITE" id="PS00678">
    <property type="entry name" value="WD_REPEATS_1"/>
    <property type="match status" value="2"/>
</dbReference>
<comment type="subcellular location">
    <subcellularLocation>
        <location evidence="6">Nucleus</location>
        <location evidence="6">Nucleolus</location>
    </subcellularLocation>
    <subcellularLocation>
        <location evidence="6">Nucleus</location>
        <location evidence="6">Nucleoplasm</location>
    </subcellularLocation>
</comment>
<dbReference type="GO" id="GO:0030687">
    <property type="term" value="C:preribosome, large subunit precursor"/>
    <property type="evidence" value="ECO:0007669"/>
    <property type="project" value="UniProtKB-UniRule"/>
</dbReference>
<feature type="region of interest" description="Disordered" evidence="8">
    <location>
        <begin position="238"/>
        <end position="273"/>
    </location>
</feature>
<evidence type="ECO:0000256" key="7">
    <source>
        <dbReference type="PROSITE-ProRule" id="PRU00221"/>
    </source>
</evidence>
<dbReference type="GO" id="GO:0005654">
    <property type="term" value="C:nucleoplasm"/>
    <property type="evidence" value="ECO:0007669"/>
    <property type="project" value="UniProtKB-SubCell"/>
</dbReference>
<comment type="function">
    <text evidence="6">Component of the NOP7 complex, which is required for maturation of the 25S and 5.8S ribosomal RNAs and formation of the 60S ribosome.</text>
</comment>
<dbReference type="InterPro" id="IPR020472">
    <property type="entry name" value="WD40_PAC1"/>
</dbReference>
<name>A0A9P5Q882_9AGAR</name>
<dbReference type="Proteomes" id="UP000772434">
    <property type="component" value="Unassembled WGS sequence"/>
</dbReference>
<dbReference type="InterPro" id="IPR012972">
    <property type="entry name" value="NLE"/>
</dbReference>
<keyword evidence="3 7" id="KW-0853">WD repeat</keyword>
<dbReference type="GO" id="GO:0043021">
    <property type="term" value="F:ribonucleoprotein complex binding"/>
    <property type="evidence" value="ECO:0007669"/>
    <property type="project" value="UniProtKB-UniRule"/>
</dbReference>
<dbReference type="PANTHER" id="PTHR19855">
    <property type="entry name" value="WD40 REPEAT PROTEIN 12, 37"/>
    <property type="match status" value="1"/>
</dbReference>
<dbReference type="HAMAP" id="MF_03029">
    <property type="entry name" value="WDR12"/>
    <property type="match status" value="1"/>
</dbReference>
<dbReference type="InterPro" id="IPR019775">
    <property type="entry name" value="WD40_repeat_CS"/>
</dbReference>
<dbReference type="InterPro" id="IPR028599">
    <property type="entry name" value="WDR12/Ytm1"/>
</dbReference>
<feature type="repeat" description="WD" evidence="7">
    <location>
        <begin position="197"/>
        <end position="229"/>
    </location>
</feature>
<dbReference type="AlphaFoldDB" id="A0A9P5Q882"/>